<sequence>MCVTNSTAGIATTSITTVTLGPSSSPQDSSRKNRNRATTNASDDIDLETSVPSDPIITPMLTTSTRTRAGSIKSLTSKPAALPITLSWSSRHVYEEEIEQLREENSSQRNQIRYMDGQMDEQTESACRGSPPPPSYRSRMSLSEISDPFDSSPSPPPLPPLPSPMM</sequence>
<feature type="region of interest" description="Disordered" evidence="1">
    <location>
        <begin position="1"/>
        <end position="72"/>
    </location>
</feature>
<evidence type="ECO:0000313" key="3">
    <source>
        <dbReference type="Proteomes" id="UP001175211"/>
    </source>
</evidence>
<feature type="compositionally biased region" description="Low complexity" evidence="1">
    <location>
        <begin position="1"/>
        <end position="19"/>
    </location>
</feature>
<comment type="caution">
    <text evidence="2">The sequence shown here is derived from an EMBL/GenBank/DDBJ whole genome shotgun (WGS) entry which is preliminary data.</text>
</comment>
<feature type="compositionally biased region" description="Pro residues" evidence="1">
    <location>
        <begin position="153"/>
        <end position="166"/>
    </location>
</feature>
<organism evidence="2 3">
    <name type="scientific">Armillaria tabescens</name>
    <name type="common">Ringless honey mushroom</name>
    <name type="synonym">Agaricus tabescens</name>
    <dbReference type="NCBI Taxonomy" id="1929756"/>
    <lineage>
        <taxon>Eukaryota</taxon>
        <taxon>Fungi</taxon>
        <taxon>Dikarya</taxon>
        <taxon>Basidiomycota</taxon>
        <taxon>Agaricomycotina</taxon>
        <taxon>Agaricomycetes</taxon>
        <taxon>Agaricomycetidae</taxon>
        <taxon>Agaricales</taxon>
        <taxon>Marasmiineae</taxon>
        <taxon>Physalacriaceae</taxon>
        <taxon>Desarmillaria</taxon>
    </lineage>
</organism>
<dbReference type="EMBL" id="JAUEPS010000013">
    <property type="protein sequence ID" value="KAK0460208.1"/>
    <property type="molecule type" value="Genomic_DNA"/>
</dbReference>
<accession>A0AA39KG69</accession>
<feature type="compositionally biased region" description="Low complexity" evidence="1">
    <location>
        <begin position="136"/>
        <end position="152"/>
    </location>
</feature>
<gene>
    <name evidence="2" type="ORF">EV420DRAFT_1478730</name>
</gene>
<dbReference type="AlphaFoldDB" id="A0AA39KG69"/>
<name>A0AA39KG69_ARMTA</name>
<keyword evidence="3" id="KW-1185">Reference proteome</keyword>
<proteinExistence type="predicted"/>
<dbReference type="GeneID" id="85353073"/>
<dbReference type="RefSeq" id="XP_060332334.1">
    <property type="nucleotide sequence ID" value="XM_060469525.1"/>
</dbReference>
<dbReference type="Proteomes" id="UP001175211">
    <property type="component" value="Unassembled WGS sequence"/>
</dbReference>
<reference evidence="2" key="1">
    <citation type="submission" date="2023-06" db="EMBL/GenBank/DDBJ databases">
        <authorList>
            <consortium name="Lawrence Berkeley National Laboratory"/>
            <person name="Ahrendt S."/>
            <person name="Sahu N."/>
            <person name="Indic B."/>
            <person name="Wong-Bajracharya J."/>
            <person name="Merenyi Z."/>
            <person name="Ke H.-M."/>
            <person name="Monk M."/>
            <person name="Kocsube S."/>
            <person name="Drula E."/>
            <person name="Lipzen A."/>
            <person name="Balint B."/>
            <person name="Henrissat B."/>
            <person name="Andreopoulos B."/>
            <person name="Martin F.M."/>
            <person name="Harder C.B."/>
            <person name="Rigling D."/>
            <person name="Ford K.L."/>
            <person name="Foster G.D."/>
            <person name="Pangilinan J."/>
            <person name="Papanicolaou A."/>
            <person name="Barry K."/>
            <person name="LaButti K."/>
            <person name="Viragh M."/>
            <person name="Koriabine M."/>
            <person name="Yan M."/>
            <person name="Riley R."/>
            <person name="Champramary S."/>
            <person name="Plett K.L."/>
            <person name="Tsai I.J."/>
            <person name="Slot J."/>
            <person name="Sipos G."/>
            <person name="Plett J."/>
            <person name="Nagy L.G."/>
            <person name="Grigoriev I.V."/>
        </authorList>
    </citation>
    <scope>NUCLEOTIDE SEQUENCE</scope>
    <source>
        <strain evidence="2">CCBAS 213</strain>
    </source>
</reference>
<protein>
    <submittedName>
        <fullName evidence="2">Uncharacterized protein</fullName>
    </submittedName>
</protein>
<feature type="compositionally biased region" description="Polar residues" evidence="1">
    <location>
        <begin position="60"/>
        <end position="72"/>
    </location>
</feature>
<feature type="region of interest" description="Disordered" evidence="1">
    <location>
        <begin position="99"/>
        <end position="166"/>
    </location>
</feature>
<evidence type="ECO:0000313" key="2">
    <source>
        <dbReference type="EMBL" id="KAK0460208.1"/>
    </source>
</evidence>
<evidence type="ECO:0000256" key="1">
    <source>
        <dbReference type="SAM" id="MobiDB-lite"/>
    </source>
</evidence>